<dbReference type="AlphaFoldDB" id="A0A2A9PKD6"/>
<organism evidence="2 3">
    <name type="scientific">Ophiocordyceps unilateralis</name>
    <name type="common">Zombie-ant fungus</name>
    <name type="synonym">Torrubia unilateralis</name>
    <dbReference type="NCBI Taxonomy" id="268505"/>
    <lineage>
        <taxon>Eukaryota</taxon>
        <taxon>Fungi</taxon>
        <taxon>Dikarya</taxon>
        <taxon>Ascomycota</taxon>
        <taxon>Pezizomycotina</taxon>
        <taxon>Sordariomycetes</taxon>
        <taxon>Hypocreomycetidae</taxon>
        <taxon>Hypocreales</taxon>
        <taxon>Ophiocordycipitaceae</taxon>
        <taxon>Ophiocordyceps</taxon>
    </lineage>
</organism>
<sequence length="69" mass="8174">MHDRPNKQGMPFSPSSKRRLQYSFPRPTRRFSSMPDTLYEVRLSTTYLCMYYHLNPPSNRLSNTSAFIV</sequence>
<evidence type="ECO:0000313" key="3">
    <source>
        <dbReference type="Proteomes" id="UP000037136"/>
    </source>
</evidence>
<comment type="caution">
    <text evidence="2">The sequence shown here is derived from an EMBL/GenBank/DDBJ whole genome shotgun (WGS) entry which is preliminary data.</text>
</comment>
<reference evidence="2 3" key="2">
    <citation type="journal article" date="2017" name="Sci. Rep.">
        <title>Ant-infecting Ophiocordyceps genomes reveal a high diversity of potential behavioral manipulation genes and a possible major role for enterotoxins.</title>
        <authorList>
            <person name="de Bekker C."/>
            <person name="Ohm R.A."/>
            <person name="Evans H.C."/>
            <person name="Brachmann A."/>
            <person name="Hughes D.P."/>
        </authorList>
    </citation>
    <scope>NUCLEOTIDE SEQUENCE [LARGE SCALE GENOMIC DNA]</scope>
    <source>
        <strain evidence="2 3">SC16a</strain>
    </source>
</reference>
<evidence type="ECO:0000313" key="2">
    <source>
        <dbReference type="EMBL" id="PFH61340.1"/>
    </source>
</evidence>
<dbReference type="Proteomes" id="UP000037136">
    <property type="component" value="Unassembled WGS sequence"/>
</dbReference>
<proteinExistence type="predicted"/>
<keyword evidence="3" id="KW-1185">Reference proteome</keyword>
<reference evidence="2 3" key="1">
    <citation type="journal article" date="2015" name="BMC Genomics">
        <title>Gene expression during zombie ant biting behavior reflects the complexity underlying fungal parasitic behavioral manipulation.</title>
        <authorList>
            <person name="de Bekker C."/>
            <person name="Ohm R.A."/>
            <person name="Loreto R.G."/>
            <person name="Sebastian A."/>
            <person name="Albert I."/>
            <person name="Merrow M."/>
            <person name="Brachmann A."/>
            <person name="Hughes D.P."/>
        </authorList>
    </citation>
    <scope>NUCLEOTIDE SEQUENCE [LARGE SCALE GENOMIC DNA]</scope>
    <source>
        <strain evidence="2 3">SC16a</strain>
    </source>
</reference>
<evidence type="ECO:0000256" key="1">
    <source>
        <dbReference type="SAM" id="MobiDB-lite"/>
    </source>
</evidence>
<protein>
    <submittedName>
        <fullName evidence="2">Uncharacterized protein</fullName>
    </submittedName>
</protein>
<feature type="region of interest" description="Disordered" evidence="1">
    <location>
        <begin position="1"/>
        <end position="28"/>
    </location>
</feature>
<accession>A0A2A9PKD6</accession>
<gene>
    <name evidence="2" type="ORF">XA68_17589</name>
</gene>
<dbReference type="EMBL" id="LAZP02000076">
    <property type="protein sequence ID" value="PFH61340.1"/>
    <property type="molecule type" value="Genomic_DNA"/>
</dbReference>
<name>A0A2A9PKD6_OPHUN</name>